<dbReference type="Proteomes" id="UP000233524">
    <property type="component" value="Unassembled WGS sequence"/>
</dbReference>
<sequence length="249" mass="27375">MRFFNLAILGLASVALASPSPKKHDGDRSDISGPGKKHDGDRFDISGPGKKHDGDRFDISGPGKKHGNGHFNISRPGKKNDDDKSCRNCLSKNDVDEIVDVYKILISGFNEEDANKYLSEDWVDVSQSINTFIGKQPDAVTFNKTSFISSQSNSQLPEPTLEIQGEPIFTCDRIILIWVATFGAGRPAKGITVIKTVKHNGQWQMQRWDVEFNSLNWAYNMGGYYCVAGQVAGESSACSAQNNPRALFA</sequence>
<dbReference type="InParanoid" id="A0A2N3NFZ8"/>
<dbReference type="InterPro" id="IPR058645">
    <property type="entry name" value="NTF2-like_dom_7"/>
</dbReference>
<name>A0A2N3NFZ8_9PEZI</name>
<feature type="compositionally biased region" description="Basic and acidic residues" evidence="1">
    <location>
        <begin position="22"/>
        <end position="58"/>
    </location>
</feature>
<gene>
    <name evidence="4" type="ORF">jhhlp_003120</name>
</gene>
<dbReference type="OrthoDB" id="5596743at2759"/>
<evidence type="ECO:0000313" key="5">
    <source>
        <dbReference type="Proteomes" id="UP000233524"/>
    </source>
</evidence>
<dbReference type="AlphaFoldDB" id="A0A2N3NFZ8"/>
<reference evidence="4 5" key="1">
    <citation type="journal article" date="2017" name="G3 (Bethesda)">
        <title>First Draft Genome Sequence of the Pathogenic Fungus Lomentospora prolificans (Formerly Scedosporium prolificans).</title>
        <authorList>
            <person name="Luo R."/>
            <person name="Zimin A."/>
            <person name="Workman R."/>
            <person name="Fan Y."/>
            <person name="Pertea G."/>
            <person name="Grossman N."/>
            <person name="Wear M.P."/>
            <person name="Jia B."/>
            <person name="Miller H."/>
            <person name="Casadevall A."/>
            <person name="Timp W."/>
            <person name="Zhang S.X."/>
            <person name="Salzberg S.L."/>
        </authorList>
    </citation>
    <scope>NUCLEOTIDE SEQUENCE [LARGE SCALE GENOMIC DNA]</scope>
    <source>
        <strain evidence="4 5">JHH-5317</strain>
    </source>
</reference>
<keyword evidence="2" id="KW-0732">Signal</keyword>
<organism evidence="4 5">
    <name type="scientific">Lomentospora prolificans</name>
    <dbReference type="NCBI Taxonomy" id="41688"/>
    <lineage>
        <taxon>Eukaryota</taxon>
        <taxon>Fungi</taxon>
        <taxon>Dikarya</taxon>
        <taxon>Ascomycota</taxon>
        <taxon>Pezizomycotina</taxon>
        <taxon>Sordariomycetes</taxon>
        <taxon>Hypocreomycetidae</taxon>
        <taxon>Microascales</taxon>
        <taxon>Microascaceae</taxon>
        <taxon>Lomentospora</taxon>
    </lineage>
</organism>
<proteinExistence type="predicted"/>
<evidence type="ECO:0000259" key="3">
    <source>
        <dbReference type="Pfam" id="PF26534"/>
    </source>
</evidence>
<dbReference type="EMBL" id="NLAX01000008">
    <property type="protein sequence ID" value="PKS11358.1"/>
    <property type="molecule type" value="Genomic_DNA"/>
</dbReference>
<feature type="region of interest" description="Disordered" evidence="1">
    <location>
        <begin position="18"/>
        <end position="85"/>
    </location>
</feature>
<keyword evidence="5" id="KW-1185">Reference proteome</keyword>
<accession>A0A2N3NFZ8</accession>
<feature type="chain" id="PRO_5014671914" description="NTF2-like domain-containing protein" evidence="2">
    <location>
        <begin position="18"/>
        <end position="249"/>
    </location>
</feature>
<protein>
    <recommendedName>
        <fullName evidence="3">NTF2-like domain-containing protein</fullName>
    </recommendedName>
</protein>
<dbReference type="VEuPathDB" id="FungiDB:jhhlp_003120"/>
<evidence type="ECO:0000256" key="1">
    <source>
        <dbReference type="SAM" id="MobiDB-lite"/>
    </source>
</evidence>
<feature type="domain" description="NTF2-like" evidence="3">
    <location>
        <begin position="88"/>
        <end position="223"/>
    </location>
</feature>
<dbReference type="Pfam" id="PF26534">
    <property type="entry name" value="NTF2_7"/>
    <property type="match status" value="1"/>
</dbReference>
<evidence type="ECO:0000313" key="4">
    <source>
        <dbReference type="EMBL" id="PKS11358.1"/>
    </source>
</evidence>
<feature type="signal peptide" evidence="2">
    <location>
        <begin position="1"/>
        <end position="17"/>
    </location>
</feature>
<evidence type="ECO:0000256" key="2">
    <source>
        <dbReference type="SAM" id="SignalP"/>
    </source>
</evidence>
<comment type="caution">
    <text evidence="4">The sequence shown here is derived from an EMBL/GenBank/DDBJ whole genome shotgun (WGS) entry which is preliminary data.</text>
</comment>